<dbReference type="SUPFAM" id="SSF53474">
    <property type="entry name" value="alpha/beta-Hydrolases"/>
    <property type="match status" value="1"/>
</dbReference>
<dbReference type="PANTHER" id="PTHR32015">
    <property type="entry name" value="FASTING INDUCED LIPASE"/>
    <property type="match status" value="1"/>
</dbReference>
<name>A0ABP7IM84_9ACTN</name>
<feature type="signal peptide" evidence="1">
    <location>
        <begin position="1"/>
        <end position="26"/>
    </location>
</feature>
<keyword evidence="2" id="KW-0378">Hydrolase</keyword>
<evidence type="ECO:0000313" key="2">
    <source>
        <dbReference type="EMBL" id="GAA3821687.1"/>
    </source>
</evidence>
<reference evidence="3" key="1">
    <citation type="journal article" date="2019" name="Int. J. Syst. Evol. Microbiol.">
        <title>The Global Catalogue of Microorganisms (GCM) 10K type strain sequencing project: providing services to taxonomists for standard genome sequencing and annotation.</title>
        <authorList>
            <consortium name="The Broad Institute Genomics Platform"/>
            <consortium name="The Broad Institute Genome Sequencing Center for Infectious Disease"/>
            <person name="Wu L."/>
            <person name="Ma J."/>
        </authorList>
    </citation>
    <scope>NUCLEOTIDE SEQUENCE [LARGE SCALE GENOMIC DNA]</scope>
    <source>
        <strain evidence="3">JCM 16908</strain>
    </source>
</reference>
<comment type="caution">
    <text evidence="2">The sequence shown here is derived from an EMBL/GenBank/DDBJ whole genome shotgun (WGS) entry which is preliminary data.</text>
</comment>
<dbReference type="Pfam" id="PF01674">
    <property type="entry name" value="Lipase_2"/>
    <property type="match status" value="1"/>
</dbReference>
<keyword evidence="1" id="KW-0732">Signal</keyword>
<dbReference type="Proteomes" id="UP001500888">
    <property type="component" value="Unassembled WGS sequence"/>
</dbReference>
<protein>
    <submittedName>
        <fullName evidence="2">Alpha/beta fold hydrolase</fullName>
    </submittedName>
</protein>
<feature type="chain" id="PRO_5045824940" evidence="1">
    <location>
        <begin position="27"/>
        <end position="279"/>
    </location>
</feature>
<dbReference type="Gene3D" id="3.40.50.1820">
    <property type="entry name" value="alpha/beta hydrolase"/>
    <property type="match status" value="1"/>
</dbReference>
<dbReference type="GO" id="GO:0016787">
    <property type="term" value="F:hydrolase activity"/>
    <property type="evidence" value="ECO:0007669"/>
    <property type="project" value="UniProtKB-KW"/>
</dbReference>
<keyword evidence="3" id="KW-1185">Reference proteome</keyword>
<dbReference type="RefSeq" id="WP_344944123.1">
    <property type="nucleotide sequence ID" value="NZ_BAAAZR010000017.1"/>
</dbReference>
<gene>
    <name evidence="2" type="ORF">GCM10022226_47470</name>
</gene>
<accession>A0ABP7IM84</accession>
<dbReference type="EMBL" id="BAAAZR010000017">
    <property type="protein sequence ID" value="GAA3821687.1"/>
    <property type="molecule type" value="Genomic_DNA"/>
</dbReference>
<proteinExistence type="predicted"/>
<sequence>MRFRVVVSALAGAVLISSAFTGTAHAETSPQGANDWSCRPSAAHPRPVVLVHGTFENMAINWVHLSPVLKRNGYCVFALNYGGTQDALIQGTGEIARSAEQLSAFVDRVLAATGVPEVDLVGHSQGGMMPRYYLKFLGGAAKVGKLIGIVPSNHGTSLSGLVALGRLLGLIGPVTEACPACGQQIAGSAFLANLNAGGDTVPGVDYTVITTRYDEVVTPYTSAYLGGPGVRNILLQQVCPLDLSAHVGVIVDPVVHRLVLDALRASPPEGRVNCLNPLG</sequence>
<dbReference type="PANTHER" id="PTHR32015:SF1">
    <property type="entry name" value="LIPASE"/>
    <property type="match status" value="1"/>
</dbReference>
<dbReference type="InterPro" id="IPR002918">
    <property type="entry name" value="Lipase_EstA/Esterase_EstB"/>
</dbReference>
<organism evidence="2 3">
    <name type="scientific">Sphaerisporangium flaviroseum</name>
    <dbReference type="NCBI Taxonomy" id="509199"/>
    <lineage>
        <taxon>Bacteria</taxon>
        <taxon>Bacillati</taxon>
        <taxon>Actinomycetota</taxon>
        <taxon>Actinomycetes</taxon>
        <taxon>Streptosporangiales</taxon>
        <taxon>Streptosporangiaceae</taxon>
        <taxon>Sphaerisporangium</taxon>
    </lineage>
</organism>
<evidence type="ECO:0000313" key="3">
    <source>
        <dbReference type="Proteomes" id="UP001500888"/>
    </source>
</evidence>
<evidence type="ECO:0000256" key="1">
    <source>
        <dbReference type="SAM" id="SignalP"/>
    </source>
</evidence>
<dbReference type="InterPro" id="IPR029058">
    <property type="entry name" value="AB_hydrolase_fold"/>
</dbReference>